<dbReference type="InterPro" id="IPR036354">
    <property type="entry name" value="Prot_inh_pot1_sf"/>
</dbReference>
<keyword evidence="5" id="KW-1185">Reference proteome</keyword>
<dbReference type="GO" id="GO:0004867">
    <property type="term" value="F:serine-type endopeptidase inhibitor activity"/>
    <property type="evidence" value="ECO:0007669"/>
    <property type="project" value="UniProtKB-KW"/>
</dbReference>
<name>A0A6A4KPX1_9ERIC</name>
<comment type="caution">
    <text evidence="4">The sequence shown here is derived from an EMBL/GenBank/DDBJ whole genome shotgun (WGS) entry which is preliminary data.</text>
</comment>
<keyword evidence="3" id="KW-0722">Serine protease inhibitor</keyword>
<dbReference type="Pfam" id="PF00280">
    <property type="entry name" value="potato_inhibit"/>
    <property type="match status" value="1"/>
</dbReference>
<evidence type="ECO:0000313" key="4">
    <source>
        <dbReference type="EMBL" id="KAE9447765.1"/>
    </source>
</evidence>
<dbReference type="PANTHER" id="PTHR33091:SF29">
    <property type="entry name" value="SUBTILISIN INHIBITOR 1"/>
    <property type="match status" value="1"/>
</dbReference>
<reference evidence="4 5" key="1">
    <citation type="journal article" date="2019" name="Genome Biol. Evol.">
        <title>The Rhododendron genome and chromosomal organization provide insight into shared whole-genome duplications across the heath family (Ericaceae).</title>
        <authorList>
            <person name="Soza V.L."/>
            <person name="Lindsley D."/>
            <person name="Waalkes A."/>
            <person name="Ramage E."/>
            <person name="Patwardhan R.P."/>
            <person name="Burton J.N."/>
            <person name="Adey A."/>
            <person name="Kumar A."/>
            <person name="Qiu R."/>
            <person name="Shendure J."/>
            <person name="Hall B."/>
        </authorList>
    </citation>
    <scope>NUCLEOTIDE SEQUENCE [LARGE SCALE GENOMIC DNA]</scope>
    <source>
        <strain evidence="4">RSF 1966-606</strain>
    </source>
</reference>
<dbReference type="InterPro" id="IPR000864">
    <property type="entry name" value="Prot_inh_pot1"/>
</dbReference>
<evidence type="ECO:0000313" key="5">
    <source>
        <dbReference type="Proteomes" id="UP000428333"/>
    </source>
</evidence>
<dbReference type="GO" id="GO:0009611">
    <property type="term" value="P:response to wounding"/>
    <property type="evidence" value="ECO:0007669"/>
    <property type="project" value="InterPro"/>
</dbReference>
<dbReference type="PANTHER" id="PTHR33091">
    <property type="entry name" value="PROTEIN, PUTATIVE, EXPRESSED-RELATED"/>
    <property type="match status" value="1"/>
</dbReference>
<dbReference type="AlphaFoldDB" id="A0A6A4KPX1"/>
<evidence type="ECO:0000256" key="1">
    <source>
        <dbReference type="ARBA" id="ARBA00008210"/>
    </source>
</evidence>
<dbReference type="OrthoDB" id="10013825at2759"/>
<evidence type="ECO:0008006" key="6">
    <source>
        <dbReference type="Google" id="ProtNLM"/>
    </source>
</evidence>
<keyword evidence="2" id="KW-0646">Protease inhibitor</keyword>
<proteinExistence type="inferred from homology"/>
<dbReference type="Gene3D" id="3.30.10.10">
    <property type="entry name" value="Trypsin Inhibitor V, subunit A"/>
    <property type="match status" value="1"/>
</dbReference>
<sequence>MAEENKETKIPQGQNHHRLAAFPRITSQKTKWPEVEGLMVEEAERIIKEEKPGVQIQVLPPNCGFTNDYRLQRVRLHVDSSGKVHRPPVIG</sequence>
<gene>
    <name evidence="4" type="ORF">C3L33_20327</name>
</gene>
<feature type="non-terminal residue" evidence="4">
    <location>
        <position position="1"/>
    </location>
</feature>
<dbReference type="SUPFAM" id="SSF54654">
    <property type="entry name" value="CI-2 family of serine protease inhibitors"/>
    <property type="match status" value="1"/>
</dbReference>
<dbReference type="EMBL" id="QEFC01003483">
    <property type="protein sequence ID" value="KAE9447765.1"/>
    <property type="molecule type" value="Genomic_DNA"/>
</dbReference>
<evidence type="ECO:0000256" key="3">
    <source>
        <dbReference type="ARBA" id="ARBA00022900"/>
    </source>
</evidence>
<evidence type="ECO:0000256" key="2">
    <source>
        <dbReference type="ARBA" id="ARBA00022690"/>
    </source>
</evidence>
<comment type="similarity">
    <text evidence="1">Belongs to the protease inhibitor I13 (potato type I serine protease inhibitor) family.</text>
</comment>
<accession>A0A6A4KPX1</accession>
<dbReference type="Proteomes" id="UP000428333">
    <property type="component" value="Linkage Group LG12"/>
</dbReference>
<protein>
    <recommendedName>
        <fullName evidence="6">Subtilisin inhibitor domain-containing protein</fullName>
    </recommendedName>
</protein>
<organism evidence="4 5">
    <name type="scientific">Rhododendron williamsianum</name>
    <dbReference type="NCBI Taxonomy" id="262921"/>
    <lineage>
        <taxon>Eukaryota</taxon>
        <taxon>Viridiplantae</taxon>
        <taxon>Streptophyta</taxon>
        <taxon>Embryophyta</taxon>
        <taxon>Tracheophyta</taxon>
        <taxon>Spermatophyta</taxon>
        <taxon>Magnoliopsida</taxon>
        <taxon>eudicotyledons</taxon>
        <taxon>Gunneridae</taxon>
        <taxon>Pentapetalae</taxon>
        <taxon>asterids</taxon>
        <taxon>Ericales</taxon>
        <taxon>Ericaceae</taxon>
        <taxon>Ericoideae</taxon>
        <taxon>Rhodoreae</taxon>
        <taxon>Rhododendron</taxon>
    </lineage>
</organism>